<reference evidence="2" key="1">
    <citation type="submission" date="2020-06" db="EMBL/GenBank/DDBJ databases">
        <title>Unique genomic features of the anaerobic methanotrophic archaea.</title>
        <authorList>
            <person name="Chadwick G.L."/>
            <person name="Skennerton C.T."/>
            <person name="Laso-Perez R."/>
            <person name="Leu A.O."/>
            <person name="Speth D.R."/>
            <person name="Yu H."/>
            <person name="Morgan-Lang C."/>
            <person name="Hatzenpichler R."/>
            <person name="Goudeau D."/>
            <person name="Malmstrom R."/>
            <person name="Brazelton W.J."/>
            <person name="Woyke T."/>
            <person name="Hallam S.J."/>
            <person name="Tyson G.W."/>
            <person name="Wegener G."/>
            <person name="Boetius A."/>
            <person name="Orphan V."/>
        </authorList>
    </citation>
    <scope>NUCLEOTIDE SEQUENCE</scope>
</reference>
<dbReference type="InterPro" id="IPR050486">
    <property type="entry name" value="Mannose-1P_guanyltransferase"/>
</dbReference>
<dbReference type="EMBL" id="MT630670">
    <property type="protein sequence ID" value="QNO41773.1"/>
    <property type="molecule type" value="Genomic_DNA"/>
</dbReference>
<sequence length="237" mass="26582">MKAVILAGGKGTRLKPYTTVFPKPLMPIGDKPILEIVVRQLKSCGFDEIIMAVGHLAELIATFFNDGGKYGIKIKYTREDKPLGTVGPLALMKDVLNETFLMMNGDVLTTLDYSDLVDYHKRNGAIATIALKRRVVKIDFGVSEVDDANNIVGYTEKPAIEYLVSMGVYAFEPHVLGYIKSGEYLDFPDLIKMLISCGETVKGYIYDGFWLDIGRPDDYEMANREIDRIYSELFKVK</sequence>
<accession>A0A7G9Y189</accession>
<dbReference type="PANTHER" id="PTHR22572">
    <property type="entry name" value="SUGAR-1-PHOSPHATE GUANYL TRANSFERASE"/>
    <property type="match status" value="1"/>
</dbReference>
<organism evidence="2">
    <name type="scientific">Candidatus Methanogaster sp. ANME-2c ERB4</name>
    <dbReference type="NCBI Taxonomy" id="2759911"/>
    <lineage>
        <taxon>Archaea</taxon>
        <taxon>Methanobacteriati</taxon>
        <taxon>Methanobacteriota</taxon>
        <taxon>Stenosarchaea group</taxon>
        <taxon>Methanomicrobia</taxon>
        <taxon>Methanosarcinales</taxon>
        <taxon>ANME-2 cluster</taxon>
        <taxon>Candidatus Methanogasteraceae</taxon>
        <taxon>Candidatus Methanogaster</taxon>
    </lineage>
</organism>
<evidence type="ECO:0000313" key="3">
    <source>
        <dbReference type="EMBL" id="QNO42750.1"/>
    </source>
</evidence>
<evidence type="ECO:0000313" key="2">
    <source>
        <dbReference type="EMBL" id="QNO41773.1"/>
    </source>
</evidence>
<dbReference type="SUPFAM" id="SSF53448">
    <property type="entry name" value="Nucleotide-diphospho-sugar transferases"/>
    <property type="match status" value="1"/>
</dbReference>
<evidence type="ECO:0000259" key="1">
    <source>
        <dbReference type="Pfam" id="PF00483"/>
    </source>
</evidence>
<dbReference type="InterPro" id="IPR005835">
    <property type="entry name" value="NTP_transferase_dom"/>
</dbReference>
<dbReference type="AlphaFoldDB" id="A0A7G9Y189"/>
<dbReference type="Gene3D" id="3.90.550.10">
    <property type="entry name" value="Spore Coat Polysaccharide Biosynthesis Protein SpsA, Chain A"/>
    <property type="match status" value="1"/>
</dbReference>
<protein>
    <submittedName>
        <fullName evidence="2">Bifunctional protein GlmU</fullName>
    </submittedName>
</protein>
<dbReference type="EMBL" id="MT630760">
    <property type="protein sequence ID" value="QNO42750.1"/>
    <property type="molecule type" value="Genomic_DNA"/>
</dbReference>
<dbReference type="Pfam" id="PF00483">
    <property type="entry name" value="NTP_transferase"/>
    <property type="match status" value="1"/>
</dbReference>
<proteinExistence type="predicted"/>
<name>A0A7G9Y189_9EURY</name>
<feature type="domain" description="Nucleotidyl transferase" evidence="1">
    <location>
        <begin position="2"/>
        <end position="226"/>
    </location>
</feature>
<gene>
    <name evidence="2" type="primary">glmU</name>
    <name evidence="3" type="ORF">BPAOADCO_00014</name>
    <name evidence="2" type="ORF">PIKABMHP_00014</name>
</gene>
<dbReference type="InterPro" id="IPR029044">
    <property type="entry name" value="Nucleotide-diphossugar_trans"/>
</dbReference>